<evidence type="ECO:0000256" key="2">
    <source>
        <dbReference type="ARBA" id="ARBA00016337"/>
    </source>
</evidence>
<dbReference type="EMBL" id="CACRTO010000018">
    <property type="protein sequence ID" value="VYU18988.1"/>
    <property type="molecule type" value="Genomic_DNA"/>
</dbReference>
<dbReference type="PROSITE" id="PS51257">
    <property type="entry name" value="PROKAR_LIPOPROTEIN"/>
    <property type="match status" value="1"/>
</dbReference>
<evidence type="ECO:0000256" key="4">
    <source>
        <dbReference type="ARBA" id="ARBA00022679"/>
    </source>
</evidence>
<evidence type="ECO:0000256" key="5">
    <source>
        <dbReference type="ARBA" id="ARBA00022723"/>
    </source>
</evidence>
<dbReference type="EC" id="2.7.1.180" evidence="1 10"/>
<evidence type="ECO:0000256" key="6">
    <source>
        <dbReference type="ARBA" id="ARBA00022827"/>
    </source>
</evidence>
<evidence type="ECO:0000256" key="7">
    <source>
        <dbReference type="ARBA" id="ARBA00022842"/>
    </source>
</evidence>
<dbReference type="GO" id="GO:0016740">
    <property type="term" value="F:transferase activity"/>
    <property type="evidence" value="ECO:0007669"/>
    <property type="project" value="UniProtKB-UniRule"/>
</dbReference>
<keyword evidence="12 13" id="KW-0449">Lipoprotein</keyword>
<evidence type="ECO:0000313" key="13">
    <source>
        <dbReference type="EMBL" id="VYU18988.1"/>
    </source>
</evidence>
<keyword evidence="12" id="KW-0472">Membrane</keyword>
<keyword evidence="4 10" id="KW-0808">Transferase</keyword>
<accession>A0A6N3CV58</accession>
<dbReference type="Gene3D" id="3.10.520.10">
    <property type="entry name" value="ApbE-like domains"/>
    <property type="match status" value="1"/>
</dbReference>
<proteinExistence type="inferred from homology"/>
<feature type="binding site" evidence="11">
    <location>
        <position position="292"/>
    </location>
    <ligand>
        <name>Mg(2+)</name>
        <dbReference type="ChEBI" id="CHEBI:18420"/>
    </ligand>
</feature>
<reference evidence="13" key="1">
    <citation type="submission" date="2019-11" db="EMBL/GenBank/DDBJ databases">
        <authorList>
            <person name="Feng L."/>
        </authorList>
    </citation>
    <scope>NUCLEOTIDE SEQUENCE</scope>
    <source>
        <strain evidence="13">CTertiumLFYP3</strain>
    </source>
</reference>
<sequence>MSKRLAKITLSSLLLILSLGLITSCSKNKASQEPLSKSEILMGTTVTVTLYDSNDSKILDKVFNKVKELESTLSINENGTLVDEINENAGIKPVKVDDDTYTLIEKGLEYSNLSNGLFDISVGPIVKLWSIGLPEARVPSLEEIQAKLPLVNYKDVELNDSDKTVYLKNKGMMLDLGGIAKGYTADVISSILTDEGVESAIINLGGNIFTHGKKVNGSDWKIGIQDPFSERGGIIGTLTTSNKSVVTSGIYERYIEEDGVRYHHILNPSTGYPYDNEIAGITIVSDKSIDGDALSTSVFAMGVEEGMKFVNSQSGIDAIFVTKDNKIYLTNEVKNIFELTNSDFTIAN</sequence>
<protein>
    <recommendedName>
        <fullName evidence="2 10">FAD:protein FMN transferase</fullName>
        <ecNumber evidence="1 10">2.7.1.180</ecNumber>
    </recommendedName>
    <alternativeName>
        <fullName evidence="8 10">Flavin transferase</fullName>
    </alternativeName>
</protein>
<keyword evidence="12" id="KW-0732">Signal</keyword>
<feature type="chain" id="PRO_5027164425" description="FAD:protein FMN transferase" evidence="12">
    <location>
        <begin position="31"/>
        <end position="348"/>
    </location>
</feature>
<evidence type="ECO:0000256" key="3">
    <source>
        <dbReference type="ARBA" id="ARBA00022630"/>
    </source>
</evidence>
<dbReference type="Pfam" id="PF02424">
    <property type="entry name" value="ApbE"/>
    <property type="match status" value="1"/>
</dbReference>
<feature type="binding site" evidence="11">
    <location>
        <position position="178"/>
    </location>
    <ligand>
        <name>Mg(2+)</name>
        <dbReference type="ChEBI" id="CHEBI:18420"/>
    </ligand>
</feature>
<dbReference type="PIRSF" id="PIRSF006268">
    <property type="entry name" value="ApbE"/>
    <property type="match status" value="1"/>
</dbReference>
<evidence type="ECO:0000256" key="12">
    <source>
        <dbReference type="RuleBase" id="RU363002"/>
    </source>
</evidence>
<dbReference type="InterPro" id="IPR003374">
    <property type="entry name" value="ApbE-like_sf"/>
</dbReference>
<feature type="binding site" evidence="11">
    <location>
        <position position="296"/>
    </location>
    <ligand>
        <name>Mg(2+)</name>
        <dbReference type="ChEBI" id="CHEBI:18420"/>
    </ligand>
</feature>
<comment type="catalytic activity">
    <reaction evidence="9 10 12">
        <text>L-threonyl-[protein] + FAD = FMN-L-threonyl-[protein] + AMP + H(+)</text>
        <dbReference type="Rhea" id="RHEA:36847"/>
        <dbReference type="Rhea" id="RHEA-COMP:11060"/>
        <dbReference type="Rhea" id="RHEA-COMP:11061"/>
        <dbReference type="ChEBI" id="CHEBI:15378"/>
        <dbReference type="ChEBI" id="CHEBI:30013"/>
        <dbReference type="ChEBI" id="CHEBI:57692"/>
        <dbReference type="ChEBI" id="CHEBI:74257"/>
        <dbReference type="ChEBI" id="CHEBI:456215"/>
        <dbReference type="EC" id="2.7.1.180"/>
    </reaction>
</comment>
<organism evidence="13">
    <name type="scientific">Clostridium tertium</name>
    <dbReference type="NCBI Taxonomy" id="1559"/>
    <lineage>
        <taxon>Bacteria</taxon>
        <taxon>Bacillati</taxon>
        <taxon>Bacillota</taxon>
        <taxon>Clostridia</taxon>
        <taxon>Eubacteriales</taxon>
        <taxon>Clostridiaceae</taxon>
        <taxon>Clostridium</taxon>
    </lineage>
</organism>
<keyword evidence="12" id="KW-1003">Cell membrane</keyword>
<dbReference type="AlphaFoldDB" id="A0A6N3CV58"/>
<keyword evidence="6 10" id="KW-0274">FAD</keyword>
<dbReference type="RefSeq" id="WP_156626184.1">
    <property type="nucleotide sequence ID" value="NZ_CACRTO010000018.1"/>
</dbReference>
<evidence type="ECO:0000256" key="10">
    <source>
        <dbReference type="PIRNR" id="PIRNR006268"/>
    </source>
</evidence>
<keyword evidence="7 10" id="KW-0460">Magnesium</keyword>
<evidence type="ECO:0000256" key="1">
    <source>
        <dbReference type="ARBA" id="ARBA00011955"/>
    </source>
</evidence>
<keyword evidence="3 10" id="KW-0285">Flavoprotein</keyword>
<feature type="signal peptide" evidence="12">
    <location>
        <begin position="1"/>
        <end position="30"/>
    </location>
</feature>
<keyword evidence="12" id="KW-0997">Cell inner membrane</keyword>
<dbReference type="GO" id="GO:0046872">
    <property type="term" value="F:metal ion binding"/>
    <property type="evidence" value="ECO:0007669"/>
    <property type="project" value="UniProtKB-UniRule"/>
</dbReference>
<evidence type="ECO:0000256" key="8">
    <source>
        <dbReference type="ARBA" id="ARBA00031306"/>
    </source>
</evidence>
<name>A0A6N3CV58_9CLOT</name>
<keyword evidence="5 10" id="KW-0479">Metal-binding</keyword>
<comment type="function">
    <text evidence="12">Flavin transferase that catalyzes the transfer of the FMN moiety of FAD and its covalent binding to the hydroxyl group of a threonine residue in a target flavoprotein.</text>
</comment>
<comment type="subcellular location">
    <subcellularLocation>
        <location evidence="12">Cell inner membrane</location>
        <topology evidence="12">Lipid-anchor</topology>
        <orientation evidence="12">Periplasmic side</orientation>
    </subcellularLocation>
</comment>
<dbReference type="GO" id="GO:0005886">
    <property type="term" value="C:plasma membrane"/>
    <property type="evidence" value="ECO:0007669"/>
    <property type="project" value="UniProtKB-SubCell"/>
</dbReference>
<dbReference type="InterPro" id="IPR024932">
    <property type="entry name" value="ApbE"/>
</dbReference>
<comment type="similarity">
    <text evidence="10 12">Belongs to the ApbE family.</text>
</comment>
<evidence type="ECO:0000256" key="9">
    <source>
        <dbReference type="ARBA" id="ARBA00048540"/>
    </source>
</evidence>
<evidence type="ECO:0000256" key="11">
    <source>
        <dbReference type="PIRSR" id="PIRSR006268-2"/>
    </source>
</evidence>
<dbReference type="PANTHER" id="PTHR30040">
    <property type="entry name" value="THIAMINE BIOSYNTHESIS LIPOPROTEIN APBE"/>
    <property type="match status" value="1"/>
</dbReference>
<dbReference type="PANTHER" id="PTHR30040:SF2">
    <property type="entry name" value="FAD:PROTEIN FMN TRANSFERASE"/>
    <property type="match status" value="1"/>
</dbReference>
<gene>
    <name evidence="13" type="primary">apbE</name>
    <name evidence="13" type="ORF">CTLFYP3_01706</name>
</gene>
<dbReference type="SUPFAM" id="SSF143631">
    <property type="entry name" value="ApbE-like"/>
    <property type="match status" value="1"/>
</dbReference>
<comment type="cofactor">
    <cofactor evidence="11">
        <name>Mg(2+)</name>
        <dbReference type="ChEBI" id="CHEBI:18420"/>
    </cofactor>
    <cofactor evidence="11">
        <name>Mn(2+)</name>
        <dbReference type="ChEBI" id="CHEBI:29035"/>
    </cofactor>
    <text evidence="11">Magnesium. Can also use manganese.</text>
</comment>